<proteinExistence type="predicted"/>
<evidence type="ECO:0008006" key="4">
    <source>
        <dbReference type="Google" id="ProtNLM"/>
    </source>
</evidence>
<evidence type="ECO:0000313" key="2">
    <source>
        <dbReference type="EMBL" id="KZL50433.1"/>
    </source>
</evidence>
<name>A0A161UWH0_NODSP</name>
<feature type="chain" id="PRO_5007828326" description="DUF2141 domain-containing protein" evidence="1">
    <location>
        <begin position="27"/>
        <end position="157"/>
    </location>
</feature>
<protein>
    <recommendedName>
        <fullName evidence="4">DUF2141 domain-containing protein</fullName>
    </recommendedName>
</protein>
<evidence type="ECO:0000313" key="3">
    <source>
        <dbReference type="Proteomes" id="UP000076555"/>
    </source>
</evidence>
<dbReference type="OrthoDB" id="9788332at2"/>
<dbReference type="Pfam" id="PF09912">
    <property type="entry name" value="DUF2141"/>
    <property type="match status" value="1"/>
</dbReference>
<reference evidence="2 3" key="1">
    <citation type="submission" date="2016-04" db="EMBL/GenBank/DDBJ databases">
        <title>Draft Genome Assembly of the Bloom-forming Cyanobacterium Nodularia spumigena Strain CENA596 in Shrimp Production Ponds.</title>
        <authorList>
            <person name="Popin R.V."/>
            <person name="Rigonato J."/>
            <person name="Abreu V.A."/>
            <person name="Andreote A.P."/>
            <person name="Silveira S.B."/>
            <person name="Odebrecht C."/>
            <person name="Fiore M.F."/>
        </authorList>
    </citation>
    <scope>NUCLEOTIDE SEQUENCE [LARGE SCALE GENOMIC DNA]</scope>
    <source>
        <strain evidence="2 3">CENA596</strain>
    </source>
</reference>
<dbReference type="RefSeq" id="WP_063872203.1">
    <property type="nucleotide sequence ID" value="NZ_CAWMRI010000087.1"/>
</dbReference>
<dbReference type="InterPro" id="IPR018673">
    <property type="entry name" value="DUF2141"/>
</dbReference>
<evidence type="ECO:0000256" key="1">
    <source>
        <dbReference type="SAM" id="SignalP"/>
    </source>
</evidence>
<comment type="caution">
    <text evidence="2">The sequence shown here is derived from an EMBL/GenBank/DDBJ whole genome shotgun (WGS) entry which is preliminary data.</text>
</comment>
<accession>A0A161UWH0</accession>
<organism evidence="2 3">
    <name type="scientific">Nodularia spumigena CENA596</name>
    <dbReference type="NCBI Taxonomy" id="1819295"/>
    <lineage>
        <taxon>Bacteria</taxon>
        <taxon>Bacillati</taxon>
        <taxon>Cyanobacteriota</taxon>
        <taxon>Cyanophyceae</taxon>
        <taxon>Nostocales</taxon>
        <taxon>Nodulariaceae</taxon>
        <taxon>Nodularia</taxon>
    </lineage>
</organism>
<dbReference type="EMBL" id="LWAJ01000087">
    <property type="protein sequence ID" value="KZL50433.1"/>
    <property type="molecule type" value="Genomic_DNA"/>
</dbReference>
<feature type="signal peptide" evidence="1">
    <location>
        <begin position="1"/>
        <end position="26"/>
    </location>
</feature>
<dbReference type="AlphaFoldDB" id="A0A161UWH0"/>
<dbReference type="Proteomes" id="UP000076555">
    <property type="component" value="Unassembled WGS sequence"/>
</dbReference>
<sequence>MWKISHFTRVLLVSLLSISLVRTANAEPSTTLTVVVDGIKNQNGEVCMGVYSSSQGFPMNTNDVTKSACVRPTGSTLTHEFSGLQPGNYAVAIVDDQNGDRQLDKDFFGIPQEGFGISRNPTVSIATGTPSFYDASFMLMPNQNTTMIILMKYSLDS</sequence>
<gene>
    <name evidence="2" type="ORF">A2T98_07455</name>
</gene>
<keyword evidence="1" id="KW-0732">Signal</keyword>